<dbReference type="GO" id="GO:0000919">
    <property type="term" value="P:cell plate assembly"/>
    <property type="evidence" value="ECO:0007669"/>
    <property type="project" value="TreeGrafter"/>
</dbReference>
<evidence type="ECO:0000313" key="2">
    <source>
        <dbReference type="EMBL" id="PWA42695.1"/>
    </source>
</evidence>
<name>A0A2U1L138_ARTAN</name>
<dbReference type="InterPro" id="IPR044621">
    <property type="entry name" value="NEDD1"/>
</dbReference>
<dbReference type="GO" id="GO:0005828">
    <property type="term" value="C:kinetochore microtubule"/>
    <property type="evidence" value="ECO:0007669"/>
    <property type="project" value="TreeGrafter"/>
</dbReference>
<feature type="domain" description="Glycosyl hydrolase family 32 C-terminal" evidence="1">
    <location>
        <begin position="78"/>
        <end position="104"/>
    </location>
</feature>
<dbReference type="PANTHER" id="PTHR45096:SF1">
    <property type="entry name" value="PROTEIN NEDD1"/>
    <property type="match status" value="1"/>
</dbReference>
<sequence length="109" mass="12123">MNQGEITNINSTAGLSKSKAIGTELKKHFLHICEFTNHQVAQVLRVLDYSETSRHLLVTAGDHVSLHLWDTTGRYTKIDHSVIESFGGGEKTCITTRVYPTLAIESCSY</sequence>
<dbReference type="Proteomes" id="UP000245207">
    <property type="component" value="Unassembled WGS sequence"/>
</dbReference>
<dbReference type="GO" id="GO:0032467">
    <property type="term" value="P:positive regulation of cytokinesis"/>
    <property type="evidence" value="ECO:0007669"/>
    <property type="project" value="TreeGrafter"/>
</dbReference>
<organism evidence="2 3">
    <name type="scientific">Artemisia annua</name>
    <name type="common">Sweet wormwood</name>
    <dbReference type="NCBI Taxonomy" id="35608"/>
    <lineage>
        <taxon>Eukaryota</taxon>
        <taxon>Viridiplantae</taxon>
        <taxon>Streptophyta</taxon>
        <taxon>Embryophyta</taxon>
        <taxon>Tracheophyta</taxon>
        <taxon>Spermatophyta</taxon>
        <taxon>Magnoliopsida</taxon>
        <taxon>eudicotyledons</taxon>
        <taxon>Gunneridae</taxon>
        <taxon>Pentapetalae</taxon>
        <taxon>asterids</taxon>
        <taxon>campanulids</taxon>
        <taxon>Asterales</taxon>
        <taxon>Asteraceae</taxon>
        <taxon>Asteroideae</taxon>
        <taxon>Anthemideae</taxon>
        <taxon>Artemisiinae</taxon>
        <taxon>Artemisia</taxon>
    </lineage>
</organism>
<comment type="caution">
    <text evidence="2">The sequence shown here is derived from an EMBL/GenBank/DDBJ whole genome shotgun (WGS) entry which is preliminary data.</text>
</comment>
<dbReference type="OrthoDB" id="1930580at2759"/>
<accession>A0A2U1L138</accession>
<gene>
    <name evidence="2" type="ORF">CTI12_AA542320</name>
</gene>
<dbReference type="GO" id="GO:0140496">
    <property type="term" value="F:gamma-tubulin complex binding"/>
    <property type="evidence" value="ECO:0007669"/>
    <property type="project" value="InterPro"/>
</dbReference>
<dbReference type="PANTHER" id="PTHR45096">
    <property type="entry name" value="PROTEIN NEDD1"/>
    <property type="match status" value="1"/>
</dbReference>
<dbReference type="AlphaFoldDB" id="A0A2U1L138"/>
<dbReference type="GO" id="GO:0060236">
    <property type="term" value="P:regulation of mitotic spindle organization"/>
    <property type="evidence" value="ECO:0007669"/>
    <property type="project" value="TreeGrafter"/>
</dbReference>
<dbReference type="Pfam" id="PF08244">
    <property type="entry name" value="Glyco_hydro_32C"/>
    <property type="match status" value="1"/>
</dbReference>
<dbReference type="Gene3D" id="2.60.120.560">
    <property type="entry name" value="Exo-inulinase, domain 1"/>
    <property type="match status" value="1"/>
</dbReference>
<dbReference type="GO" id="GO:2000694">
    <property type="term" value="P:regulation of phragmoplast microtubule organization"/>
    <property type="evidence" value="ECO:0007669"/>
    <property type="project" value="TreeGrafter"/>
</dbReference>
<proteinExistence type="predicted"/>
<dbReference type="GO" id="GO:0010968">
    <property type="term" value="P:regulation of microtubule nucleation"/>
    <property type="evidence" value="ECO:0007669"/>
    <property type="project" value="InterPro"/>
</dbReference>
<evidence type="ECO:0000313" key="3">
    <source>
        <dbReference type="Proteomes" id="UP000245207"/>
    </source>
</evidence>
<dbReference type="InterPro" id="IPR013189">
    <property type="entry name" value="Glyco_hydro_32_C"/>
</dbReference>
<keyword evidence="3" id="KW-1185">Reference proteome</keyword>
<dbReference type="STRING" id="35608.A0A2U1L138"/>
<protein>
    <recommendedName>
        <fullName evidence="1">Glycosyl hydrolase family 32 C-terminal domain-containing protein</fullName>
    </recommendedName>
</protein>
<evidence type="ECO:0000259" key="1">
    <source>
        <dbReference type="Pfam" id="PF08244"/>
    </source>
</evidence>
<reference evidence="2 3" key="1">
    <citation type="journal article" date="2018" name="Mol. Plant">
        <title>The genome of Artemisia annua provides insight into the evolution of Asteraceae family and artemisinin biosynthesis.</title>
        <authorList>
            <person name="Shen Q."/>
            <person name="Zhang L."/>
            <person name="Liao Z."/>
            <person name="Wang S."/>
            <person name="Yan T."/>
            <person name="Shi P."/>
            <person name="Liu M."/>
            <person name="Fu X."/>
            <person name="Pan Q."/>
            <person name="Wang Y."/>
            <person name="Lv Z."/>
            <person name="Lu X."/>
            <person name="Zhang F."/>
            <person name="Jiang W."/>
            <person name="Ma Y."/>
            <person name="Chen M."/>
            <person name="Hao X."/>
            <person name="Li L."/>
            <person name="Tang Y."/>
            <person name="Lv G."/>
            <person name="Zhou Y."/>
            <person name="Sun X."/>
            <person name="Brodelius P.E."/>
            <person name="Rose J.K.C."/>
            <person name="Tang K."/>
        </authorList>
    </citation>
    <scope>NUCLEOTIDE SEQUENCE [LARGE SCALE GENOMIC DNA]</scope>
    <source>
        <strain evidence="3">cv. Huhao1</strain>
        <tissue evidence="2">Leaf</tissue>
    </source>
</reference>
<dbReference type="EMBL" id="PKPP01012245">
    <property type="protein sequence ID" value="PWA42695.1"/>
    <property type="molecule type" value="Genomic_DNA"/>
</dbReference>